<comment type="caution">
    <text evidence="1">The sequence shown here is derived from an EMBL/GenBank/DDBJ whole genome shotgun (WGS) entry which is preliminary data.</text>
</comment>
<sequence length="94" mass="10710">MVDEANSSARRGELHADVPILDDTIELYCLKLARLDFGHDDDGTVGVDYGIVLTPSGYREGQYRRVGLYHESFFRDRKYGMFPAHVPYSIVEII</sequence>
<reference evidence="1 2" key="1">
    <citation type="submission" date="2017-06" db="EMBL/GenBank/DDBJ databases">
        <title>Genome of Fusarium nygamai isolate CS10214.</title>
        <authorList>
            <person name="Gardiner D.M."/>
            <person name="Obanor F."/>
            <person name="Kazan K."/>
        </authorList>
    </citation>
    <scope>NUCLEOTIDE SEQUENCE [LARGE SCALE GENOMIC DNA]</scope>
    <source>
        <strain evidence="1 2">CS10214</strain>
    </source>
</reference>
<dbReference type="Proteomes" id="UP000236664">
    <property type="component" value="Unassembled WGS sequence"/>
</dbReference>
<evidence type="ECO:0000313" key="2">
    <source>
        <dbReference type="Proteomes" id="UP000236664"/>
    </source>
</evidence>
<keyword evidence="2" id="KW-1185">Reference proteome</keyword>
<name>A0A2K0W933_GIBNY</name>
<proteinExistence type="predicted"/>
<gene>
    <name evidence="1" type="ORF">FNYG_07850</name>
</gene>
<evidence type="ECO:0000313" key="1">
    <source>
        <dbReference type="EMBL" id="PNP78809.1"/>
    </source>
</evidence>
<dbReference type="EMBL" id="MTQA01000097">
    <property type="protein sequence ID" value="PNP78809.1"/>
    <property type="molecule type" value="Genomic_DNA"/>
</dbReference>
<organism evidence="1 2">
    <name type="scientific">Gibberella nygamai</name>
    <name type="common">Bean root rot disease fungus</name>
    <name type="synonym">Fusarium nygamai</name>
    <dbReference type="NCBI Taxonomy" id="42673"/>
    <lineage>
        <taxon>Eukaryota</taxon>
        <taxon>Fungi</taxon>
        <taxon>Dikarya</taxon>
        <taxon>Ascomycota</taxon>
        <taxon>Pezizomycotina</taxon>
        <taxon>Sordariomycetes</taxon>
        <taxon>Hypocreomycetidae</taxon>
        <taxon>Hypocreales</taxon>
        <taxon>Nectriaceae</taxon>
        <taxon>Fusarium</taxon>
        <taxon>Fusarium fujikuroi species complex</taxon>
    </lineage>
</organism>
<protein>
    <submittedName>
        <fullName evidence="1">Uncharacterized protein</fullName>
    </submittedName>
</protein>
<dbReference type="AlphaFoldDB" id="A0A2K0W933"/>
<accession>A0A2K0W933</accession>